<sequence length="105" mass="12497">MNLLVRDVHGRCRLKTELNELRNEMISILIWLHHEFKRERRNEEIKVIKEGRDEPRARNRLALFLRTVPSVKASCATYVNNKILMKYIVDLKRRTINSYPSPPLA</sequence>
<dbReference type="AlphaFoldDB" id="A0AAJ7N3K2"/>
<proteinExistence type="predicted"/>
<dbReference type="Proteomes" id="UP000694925">
    <property type="component" value="Unplaced"/>
</dbReference>
<keyword evidence="1" id="KW-1185">Reference proteome</keyword>
<dbReference type="GeneID" id="108622535"/>
<protein>
    <submittedName>
        <fullName evidence="2">Uncharacterized protein LOC108622535</fullName>
    </submittedName>
</protein>
<dbReference type="KEGG" id="ccal:108622535"/>
<name>A0AAJ7N3K2_9HYME</name>
<dbReference type="RefSeq" id="XP_017875957.1">
    <property type="nucleotide sequence ID" value="XM_018020468.2"/>
</dbReference>
<gene>
    <name evidence="2" type="primary">LOC108622535</name>
</gene>
<reference evidence="2" key="1">
    <citation type="submission" date="2025-08" db="UniProtKB">
        <authorList>
            <consortium name="RefSeq"/>
        </authorList>
    </citation>
    <scope>IDENTIFICATION</scope>
    <source>
        <tissue evidence="2">Whole body</tissue>
    </source>
</reference>
<accession>A0AAJ7N3K2</accession>
<organism evidence="1 2">
    <name type="scientific">Ceratina calcarata</name>
    <dbReference type="NCBI Taxonomy" id="156304"/>
    <lineage>
        <taxon>Eukaryota</taxon>
        <taxon>Metazoa</taxon>
        <taxon>Ecdysozoa</taxon>
        <taxon>Arthropoda</taxon>
        <taxon>Hexapoda</taxon>
        <taxon>Insecta</taxon>
        <taxon>Pterygota</taxon>
        <taxon>Neoptera</taxon>
        <taxon>Endopterygota</taxon>
        <taxon>Hymenoptera</taxon>
        <taxon>Apocrita</taxon>
        <taxon>Aculeata</taxon>
        <taxon>Apoidea</taxon>
        <taxon>Anthophila</taxon>
        <taxon>Apidae</taxon>
        <taxon>Ceratina</taxon>
        <taxon>Zadontomerus</taxon>
    </lineage>
</organism>
<evidence type="ECO:0000313" key="2">
    <source>
        <dbReference type="RefSeq" id="XP_017875957.1"/>
    </source>
</evidence>
<evidence type="ECO:0000313" key="1">
    <source>
        <dbReference type="Proteomes" id="UP000694925"/>
    </source>
</evidence>